<dbReference type="PANTHER" id="PTHR33086">
    <property type="entry name" value="OS05G0468200 PROTEIN-RELATED"/>
    <property type="match status" value="1"/>
</dbReference>
<dbReference type="OrthoDB" id="667586at2759"/>
<gene>
    <name evidence="2" type="ORF">GQ55_5G483300</name>
</gene>
<protein>
    <recommendedName>
        <fullName evidence="1">DUF1618 domain-containing protein</fullName>
    </recommendedName>
</protein>
<dbReference type="PANTHER" id="PTHR33086:SF58">
    <property type="entry name" value="DUF1618 DOMAIN-CONTAINING PROTEIN"/>
    <property type="match status" value="1"/>
</dbReference>
<dbReference type="AlphaFoldDB" id="A0A2T7DRB9"/>
<evidence type="ECO:0000313" key="3">
    <source>
        <dbReference type="Proteomes" id="UP000244336"/>
    </source>
</evidence>
<evidence type="ECO:0000313" key="2">
    <source>
        <dbReference type="EMBL" id="PUZ58111.1"/>
    </source>
</evidence>
<reference evidence="2 3" key="1">
    <citation type="submission" date="2018-04" db="EMBL/GenBank/DDBJ databases">
        <title>WGS assembly of Panicum hallii var. hallii HAL2.</title>
        <authorList>
            <person name="Lovell J."/>
            <person name="Jenkins J."/>
            <person name="Lowry D."/>
            <person name="Mamidi S."/>
            <person name="Sreedasyam A."/>
            <person name="Weng X."/>
            <person name="Barry K."/>
            <person name="Bonette J."/>
            <person name="Campitelli B."/>
            <person name="Daum C."/>
            <person name="Gordon S."/>
            <person name="Gould B."/>
            <person name="Lipzen A."/>
            <person name="MacQueen A."/>
            <person name="Palacio-Mejia J."/>
            <person name="Plott C."/>
            <person name="Shakirov E."/>
            <person name="Shu S."/>
            <person name="Yoshinaga Y."/>
            <person name="Zane M."/>
            <person name="Rokhsar D."/>
            <person name="Grimwood J."/>
            <person name="Schmutz J."/>
            <person name="Juenger T."/>
        </authorList>
    </citation>
    <scope>NUCLEOTIDE SEQUENCE [LARGE SCALE GENOMIC DNA]</scope>
    <source>
        <strain evidence="3">cv. HAL2</strain>
    </source>
</reference>
<dbReference type="InterPro" id="IPR011676">
    <property type="entry name" value="DUF1618"/>
</dbReference>
<dbReference type="Pfam" id="PF07762">
    <property type="entry name" value="DUF1618"/>
    <property type="match status" value="1"/>
</dbReference>
<evidence type="ECO:0000259" key="1">
    <source>
        <dbReference type="Pfam" id="PF07762"/>
    </source>
</evidence>
<sequence>MASAPARREPCDAALPRPWFALASIPVVYGANDEGAKAIAPGTADLLLELHDPPRPSYLALPERLVPNARRRERNDFPRIVAVGSDRLLFMATQGRRDHGYFLCDVKARTAARLPVIPLEMGLKLLLRRNIGLVADPRCPGHYMIAQLHANVMKRRHDALLCYSTATGQWAVKPLASATDHESWGADGVFAHDGLLWWVDIGYGMLVCNPFDDLPHLRFVRLPIGCEIHGPGDRPRLISTSLMDQSRCVRISQGMLRYVEIRGLSYDSAAVNVAPTVSMWTLVNPAGPHPWRFEYEAYFSDIWAHDSYVAAGLPQGKVPNLALVDPNNHGVVYFFQGSTMFSLDVRARRVLACEECLVDRLGQNLEFQYSRFVEAWDWELRGNDPASSDGTRINQLF</sequence>
<dbReference type="Gramene" id="PUZ58111">
    <property type="protein sequence ID" value="PUZ58111"/>
    <property type="gene ID" value="GQ55_5G483300"/>
</dbReference>
<organism evidence="2 3">
    <name type="scientific">Panicum hallii var. hallii</name>
    <dbReference type="NCBI Taxonomy" id="1504633"/>
    <lineage>
        <taxon>Eukaryota</taxon>
        <taxon>Viridiplantae</taxon>
        <taxon>Streptophyta</taxon>
        <taxon>Embryophyta</taxon>
        <taxon>Tracheophyta</taxon>
        <taxon>Spermatophyta</taxon>
        <taxon>Magnoliopsida</taxon>
        <taxon>Liliopsida</taxon>
        <taxon>Poales</taxon>
        <taxon>Poaceae</taxon>
        <taxon>PACMAD clade</taxon>
        <taxon>Panicoideae</taxon>
        <taxon>Panicodae</taxon>
        <taxon>Paniceae</taxon>
        <taxon>Panicinae</taxon>
        <taxon>Panicum</taxon>
        <taxon>Panicum sect. Panicum</taxon>
    </lineage>
</organism>
<dbReference type="EMBL" id="CM009753">
    <property type="protein sequence ID" value="PUZ58111.1"/>
    <property type="molecule type" value="Genomic_DNA"/>
</dbReference>
<proteinExistence type="predicted"/>
<name>A0A2T7DRB9_9POAL</name>
<feature type="domain" description="DUF1618" evidence="1">
    <location>
        <begin position="198"/>
        <end position="333"/>
    </location>
</feature>
<accession>A0A2T7DRB9</accession>
<dbReference type="Proteomes" id="UP000244336">
    <property type="component" value="Chromosome 5"/>
</dbReference>
<keyword evidence="3" id="KW-1185">Reference proteome</keyword>